<proteinExistence type="predicted"/>
<evidence type="ECO:0000256" key="2">
    <source>
        <dbReference type="SAM" id="SignalP"/>
    </source>
</evidence>
<evidence type="ECO:0000313" key="3">
    <source>
        <dbReference type="EMBL" id="KMZ58156.1"/>
    </source>
</evidence>
<keyword evidence="1" id="KW-1133">Transmembrane helix</keyword>
<dbReference type="AlphaFoldDB" id="A0A0K9NN39"/>
<sequence length="63" mass="6406">MARFSSVATTLFFLIAMAVVSSAQVETLAPAPSPDAGSAYGVAASGVMMICSFVLSFVLLSSQ</sequence>
<accession>A0A0K9NN39</accession>
<evidence type="ECO:0000313" key="4">
    <source>
        <dbReference type="Proteomes" id="UP000036987"/>
    </source>
</evidence>
<keyword evidence="1" id="KW-0812">Transmembrane</keyword>
<feature type="signal peptide" evidence="2">
    <location>
        <begin position="1"/>
        <end position="23"/>
    </location>
</feature>
<dbReference type="EMBL" id="LFYR01001978">
    <property type="protein sequence ID" value="KMZ58156.1"/>
    <property type="molecule type" value="Genomic_DNA"/>
</dbReference>
<feature type="transmembrane region" description="Helical" evidence="1">
    <location>
        <begin position="39"/>
        <end position="60"/>
    </location>
</feature>
<feature type="chain" id="PRO_5005527203" evidence="2">
    <location>
        <begin position="24"/>
        <end position="63"/>
    </location>
</feature>
<gene>
    <name evidence="3" type="ORF">ZOSMA_7G01890</name>
</gene>
<keyword evidence="2" id="KW-0732">Signal</keyword>
<keyword evidence="4" id="KW-1185">Reference proteome</keyword>
<dbReference type="PANTHER" id="PTHR33659:SF11">
    <property type="entry name" value="TRANSMEMBRANE PROTEIN"/>
    <property type="match status" value="1"/>
</dbReference>
<name>A0A0K9NN39_ZOSMR</name>
<dbReference type="Proteomes" id="UP000036987">
    <property type="component" value="Unassembled WGS sequence"/>
</dbReference>
<organism evidence="3 4">
    <name type="scientific">Zostera marina</name>
    <name type="common">Eelgrass</name>
    <dbReference type="NCBI Taxonomy" id="29655"/>
    <lineage>
        <taxon>Eukaryota</taxon>
        <taxon>Viridiplantae</taxon>
        <taxon>Streptophyta</taxon>
        <taxon>Embryophyta</taxon>
        <taxon>Tracheophyta</taxon>
        <taxon>Spermatophyta</taxon>
        <taxon>Magnoliopsida</taxon>
        <taxon>Liliopsida</taxon>
        <taxon>Zosteraceae</taxon>
        <taxon>Zostera</taxon>
    </lineage>
</organism>
<dbReference type="PANTHER" id="PTHR33659">
    <property type="entry name" value="PROTEIN, PUTATIVE-RELATED-RELATED"/>
    <property type="match status" value="1"/>
</dbReference>
<protein>
    <submittedName>
        <fullName evidence="3">Uncharacterized protein</fullName>
    </submittedName>
</protein>
<reference evidence="4" key="1">
    <citation type="journal article" date="2016" name="Nature">
        <title>The genome of the seagrass Zostera marina reveals angiosperm adaptation to the sea.</title>
        <authorList>
            <person name="Olsen J.L."/>
            <person name="Rouze P."/>
            <person name="Verhelst B."/>
            <person name="Lin Y.-C."/>
            <person name="Bayer T."/>
            <person name="Collen J."/>
            <person name="Dattolo E."/>
            <person name="De Paoli E."/>
            <person name="Dittami S."/>
            <person name="Maumus F."/>
            <person name="Michel G."/>
            <person name="Kersting A."/>
            <person name="Lauritano C."/>
            <person name="Lohaus R."/>
            <person name="Toepel M."/>
            <person name="Tonon T."/>
            <person name="Vanneste K."/>
            <person name="Amirebrahimi M."/>
            <person name="Brakel J."/>
            <person name="Bostroem C."/>
            <person name="Chovatia M."/>
            <person name="Grimwood J."/>
            <person name="Jenkins J.W."/>
            <person name="Jueterbock A."/>
            <person name="Mraz A."/>
            <person name="Stam W.T."/>
            <person name="Tice H."/>
            <person name="Bornberg-Bauer E."/>
            <person name="Green P.J."/>
            <person name="Pearson G.A."/>
            <person name="Procaccini G."/>
            <person name="Duarte C.M."/>
            <person name="Schmutz J."/>
            <person name="Reusch T.B.H."/>
            <person name="Van de Peer Y."/>
        </authorList>
    </citation>
    <scope>NUCLEOTIDE SEQUENCE [LARGE SCALE GENOMIC DNA]</scope>
    <source>
        <strain evidence="4">cv. Finnish</strain>
    </source>
</reference>
<evidence type="ECO:0000256" key="1">
    <source>
        <dbReference type="SAM" id="Phobius"/>
    </source>
</evidence>
<comment type="caution">
    <text evidence="3">The sequence shown here is derived from an EMBL/GenBank/DDBJ whole genome shotgun (WGS) entry which is preliminary data.</text>
</comment>
<keyword evidence="1" id="KW-0472">Membrane</keyword>